<gene>
    <name evidence="1" type="ORF">D5086_029887</name>
</gene>
<evidence type="ECO:0000313" key="1">
    <source>
        <dbReference type="EMBL" id="KAL3567236.1"/>
    </source>
</evidence>
<name>A0ACC4AM42_POPAL</name>
<sequence length="95" mass="10477">MRKDGCRVVMYMCLFRMDLGGLKMWSAVASQQEVGLQIVTVVDLCVIQLCGGGDWWVMRARRGEEKTDRSGGPGGKDSNELRASPPSLHAYLIST</sequence>
<evidence type="ECO:0000313" key="2">
    <source>
        <dbReference type="Proteomes" id="UP000309997"/>
    </source>
</evidence>
<protein>
    <submittedName>
        <fullName evidence="1">Uncharacterized protein</fullName>
    </submittedName>
</protein>
<organism evidence="1 2">
    <name type="scientific">Populus alba</name>
    <name type="common">White poplar</name>
    <dbReference type="NCBI Taxonomy" id="43335"/>
    <lineage>
        <taxon>Eukaryota</taxon>
        <taxon>Viridiplantae</taxon>
        <taxon>Streptophyta</taxon>
        <taxon>Embryophyta</taxon>
        <taxon>Tracheophyta</taxon>
        <taxon>Spermatophyta</taxon>
        <taxon>Magnoliopsida</taxon>
        <taxon>eudicotyledons</taxon>
        <taxon>Gunneridae</taxon>
        <taxon>Pentapetalae</taxon>
        <taxon>rosids</taxon>
        <taxon>fabids</taxon>
        <taxon>Malpighiales</taxon>
        <taxon>Salicaceae</taxon>
        <taxon>Saliceae</taxon>
        <taxon>Populus</taxon>
    </lineage>
</organism>
<accession>A0ACC4AM42</accession>
<dbReference type="EMBL" id="RCHU02000017">
    <property type="protein sequence ID" value="KAL3567236.1"/>
    <property type="molecule type" value="Genomic_DNA"/>
</dbReference>
<dbReference type="Proteomes" id="UP000309997">
    <property type="component" value="Unassembled WGS sequence"/>
</dbReference>
<proteinExistence type="predicted"/>
<reference evidence="1 2" key="1">
    <citation type="journal article" date="2024" name="Plant Biotechnol. J.">
        <title>Genome and CRISPR/Cas9 system of a widespread forest tree (Populus alba) in the world.</title>
        <authorList>
            <person name="Liu Y.J."/>
            <person name="Jiang P.F."/>
            <person name="Han X.M."/>
            <person name="Li X.Y."/>
            <person name="Wang H.M."/>
            <person name="Wang Y.J."/>
            <person name="Wang X.X."/>
            <person name="Zeng Q.Y."/>
        </authorList>
    </citation>
    <scope>NUCLEOTIDE SEQUENCE [LARGE SCALE GENOMIC DNA]</scope>
    <source>
        <strain evidence="2">cv. PAL-ZL1</strain>
    </source>
</reference>
<keyword evidence="2" id="KW-1185">Reference proteome</keyword>
<comment type="caution">
    <text evidence="1">The sequence shown here is derived from an EMBL/GenBank/DDBJ whole genome shotgun (WGS) entry which is preliminary data.</text>
</comment>